<sequence>MTMTMTDPMALVGFVAFDSDGVELGEVEGVYMGAEEPEWAALLLPSGLFALVPLIEAEIYEDSIEVPFTAGEVASSPLQQADLLEDLTEDQEEQLSAYYSTASGTMPAATSEVASTAKEQSRQVASTAADHSQEVASTAKEEGQRVASTAKEQGQQVLRSTADQAGEVVVAAKAQAAEVADQASVQARNLLEETRSRIEEQSATGAQRLGQQLQELGEEALALSEGRPDEAPNVQGYVKRAANTLLDCADRAYGVSDDIQTRGIGGMLSDVQTFARRRPGVFLLGAAGLGLVAGRAVKASKDEGDGAEEAPALARRPTTTRGVR</sequence>
<protein>
    <recommendedName>
        <fullName evidence="3">PRC-barrel domain-containing protein</fullName>
    </recommendedName>
</protein>
<accession>A0A6J4J6U6</accession>
<dbReference type="SUPFAM" id="SSF50346">
    <property type="entry name" value="PRC-barrel domain"/>
    <property type="match status" value="1"/>
</dbReference>
<feature type="region of interest" description="Disordered" evidence="1">
    <location>
        <begin position="109"/>
        <end position="158"/>
    </location>
</feature>
<feature type="compositionally biased region" description="Polar residues" evidence="1">
    <location>
        <begin position="112"/>
        <end position="136"/>
    </location>
</feature>
<feature type="compositionally biased region" description="Polar residues" evidence="1">
    <location>
        <begin position="146"/>
        <end position="158"/>
    </location>
</feature>
<gene>
    <name evidence="2" type="ORF">AVDCRST_MAG76-3226</name>
</gene>
<dbReference type="AlphaFoldDB" id="A0A6J4J6U6"/>
<dbReference type="EMBL" id="CADCSZ010000196">
    <property type="protein sequence ID" value="CAA9268510.1"/>
    <property type="molecule type" value="Genomic_DNA"/>
</dbReference>
<reference evidence="2" key="1">
    <citation type="submission" date="2020-02" db="EMBL/GenBank/DDBJ databases">
        <authorList>
            <person name="Meier V. D."/>
        </authorList>
    </citation>
    <scope>NUCLEOTIDE SEQUENCE</scope>
    <source>
        <strain evidence="2">AVDCRST_MAG76</strain>
    </source>
</reference>
<evidence type="ECO:0000256" key="1">
    <source>
        <dbReference type="SAM" id="MobiDB-lite"/>
    </source>
</evidence>
<name>A0A6J4J6U6_9ACTN</name>
<dbReference type="InterPro" id="IPR011033">
    <property type="entry name" value="PRC_barrel-like_sf"/>
</dbReference>
<organism evidence="2">
    <name type="scientific">uncultured Acidimicrobiales bacterium</name>
    <dbReference type="NCBI Taxonomy" id="310071"/>
    <lineage>
        <taxon>Bacteria</taxon>
        <taxon>Bacillati</taxon>
        <taxon>Actinomycetota</taxon>
        <taxon>Acidimicrobiia</taxon>
        <taxon>Acidimicrobiales</taxon>
        <taxon>environmental samples</taxon>
    </lineage>
</organism>
<evidence type="ECO:0008006" key="3">
    <source>
        <dbReference type="Google" id="ProtNLM"/>
    </source>
</evidence>
<evidence type="ECO:0000313" key="2">
    <source>
        <dbReference type="EMBL" id="CAA9268510.1"/>
    </source>
</evidence>
<proteinExistence type="predicted"/>
<feature type="region of interest" description="Disordered" evidence="1">
    <location>
        <begin position="299"/>
        <end position="324"/>
    </location>
</feature>